<evidence type="ECO:0000313" key="2">
    <source>
        <dbReference type="Proteomes" id="UP000672526"/>
    </source>
</evidence>
<name>A0ABM8RKF3_9BURK</name>
<reference evidence="1 2" key="1">
    <citation type="submission" date="2021-02" db="EMBL/GenBank/DDBJ databases">
        <authorList>
            <person name="Vanwijnsberghe S."/>
        </authorList>
    </citation>
    <scope>NUCLEOTIDE SEQUENCE [LARGE SCALE GENOMIC DNA]</scope>
    <source>
        <strain evidence="1 2">LMG 31837</strain>
    </source>
</reference>
<dbReference type="EMBL" id="CAJNBK010000008">
    <property type="protein sequence ID" value="CAE6757692.1"/>
    <property type="molecule type" value="Genomic_DNA"/>
</dbReference>
<dbReference type="Proteomes" id="UP000672526">
    <property type="component" value="Unassembled WGS sequence"/>
</dbReference>
<comment type="caution">
    <text evidence="1">The sequence shown here is derived from an EMBL/GenBank/DDBJ whole genome shotgun (WGS) entry which is preliminary data.</text>
</comment>
<accession>A0ABM8RKF3</accession>
<keyword evidence="2" id="KW-1185">Reference proteome</keyword>
<gene>
    <name evidence="1" type="ORF">R69888_03256</name>
</gene>
<sequence length="80" mass="8632">MLHCNANDAGFPSLSRGSKNGSLTVALEGIWGINVASFVTSFVQFRHHSSRIAHVREPLCQFSRGPVQNTLFNVSEGGTS</sequence>
<organism evidence="1 2">
    <name type="scientific">Paraburkholderia haematera</name>
    <dbReference type="NCBI Taxonomy" id="2793077"/>
    <lineage>
        <taxon>Bacteria</taxon>
        <taxon>Pseudomonadati</taxon>
        <taxon>Pseudomonadota</taxon>
        <taxon>Betaproteobacteria</taxon>
        <taxon>Burkholderiales</taxon>
        <taxon>Burkholderiaceae</taxon>
        <taxon>Paraburkholderia</taxon>
    </lineage>
</organism>
<proteinExistence type="predicted"/>
<protein>
    <submittedName>
        <fullName evidence="1">Uncharacterized protein</fullName>
    </submittedName>
</protein>
<evidence type="ECO:0000313" key="1">
    <source>
        <dbReference type="EMBL" id="CAE6757692.1"/>
    </source>
</evidence>